<dbReference type="HOGENOM" id="CLU_419522_0_0_1"/>
<proteinExistence type="predicted"/>
<evidence type="ECO:0008006" key="4">
    <source>
        <dbReference type="Google" id="ProtNLM"/>
    </source>
</evidence>
<evidence type="ECO:0000313" key="2">
    <source>
        <dbReference type="EMBL" id="EED90194.1"/>
    </source>
</evidence>
<evidence type="ECO:0000313" key="3">
    <source>
        <dbReference type="Proteomes" id="UP000001449"/>
    </source>
</evidence>
<dbReference type="SUPFAM" id="SSF50156">
    <property type="entry name" value="PDZ domain-like"/>
    <property type="match status" value="1"/>
</dbReference>
<feature type="compositionally biased region" description="Basic and acidic residues" evidence="1">
    <location>
        <begin position="474"/>
        <end position="490"/>
    </location>
</feature>
<evidence type="ECO:0000256" key="1">
    <source>
        <dbReference type="SAM" id="MobiDB-lite"/>
    </source>
</evidence>
<dbReference type="EMBL" id="CM000645">
    <property type="protein sequence ID" value="EED90194.1"/>
    <property type="molecule type" value="Genomic_DNA"/>
</dbReference>
<dbReference type="InterPro" id="IPR036034">
    <property type="entry name" value="PDZ_sf"/>
</dbReference>
<feature type="region of interest" description="Disordered" evidence="1">
    <location>
        <begin position="300"/>
        <end position="328"/>
    </location>
</feature>
<reference evidence="2 3" key="1">
    <citation type="journal article" date="2004" name="Science">
        <title>The genome of the diatom Thalassiosira pseudonana: ecology, evolution, and metabolism.</title>
        <authorList>
            <person name="Armbrust E.V."/>
            <person name="Berges J.A."/>
            <person name="Bowler C."/>
            <person name="Green B.R."/>
            <person name="Martinez D."/>
            <person name="Putnam N.H."/>
            <person name="Zhou S."/>
            <person name="Allen A.E."/>
            <person name="Apt K.E."/>
            <person name="Bechner M."/>
            <person name="Brzezinski M.A."/>
            <person name="Chaal B.K."/>
            <person name="Chiovitti A."/>
            <person name="Davis A.K."/>
            <person name="Demarest M.S."/>
            <person name="Detter J.C."/>
            <person name="Glavina T."/>
            <person name="Goodstein D."/>
            <person name="Hadi M.Z."/>
            <person name="Hellsten U."/>
            <person name="Hildebrand M."/>
            <person name="Jenkins B.D."/>
            <person name="Jurka J."/>
            <person name="Kapitonov V.V."/>
            <person name="Kroger N."/>
            <person name="Lau W.W."/>
            <person name="Lane T.W."/>
            <person name="Larimer F.W."/>
            <person name="Lippmeier J.C."/>
            <person name="Lucas S."/>
            <person name="Medina M."/>
            <person name="Montsant A."/>
            <person name="Obornik M."/>
            <person name="Parker M.S."/>
            <person name="Palenik B."/>
            <person name="Pazour G.J."/>
            <person name="Richardson P.M."/>
            <person name="Rynearson T.A."/>
            <person name="Saito M.A."/>
            <person name="Schwartz D.C."/>
            <person name="Thamatrakoln K."/>
            <person name="Valentin K."/>
            <person name="Vardi A."/>
            <person name="Wilkerson F.P."/>
            <person name="Rokhsar D.S."/>
        </authorList>
    </citation>
    <scope>NUCLEOTIDE SEQUENCE [LARGE SCALE GENOMIC DNA]</scope>
    <source>
        <strain evidence="2 3">CCMP1335</strain>
    </source>
</reference>
<reference evidence="2 3" key="2">
    <citation type="journal article" date="2008" name="Nature">
        <title>The Phaeodactylum genome reveals the evolutionary history of diatom genomes.</title>
        <authorList>
            <person name="Bowler C."/>
            <person name="Allen A.E."/>
            <person name="Badger J.H."/>
            <person name="Grimwood J."/>
            <person name="Jabbari K."/>
            <person name="Kuo A."/>
            <person name="Maheswari U."/>
            <person name="Martens C."/>
            <person name="Maumus F."/>
            <person name="Otillar R.P."/>
            <person name="Rayko E."/>
            <person name="Salamov A."/>
            <person name="Vandepoele K."/>
            <person name="Beszteri B."/>
            <person name="Gruber A."/>
            <person name="Heijde M."/>
            <person name="Katinka M."/>
            <person name="Mock T."/>
            <person name="Valentin K."/>
            <person name="Verret F."/>
            <person name="Berges J.A."/>
            <person name="Brownlee C."/>
            <person name="Cadoret J.P."/>
            <person name="Chiovitti A."/>
            <person name="Choi C.J."/>
            <person name="Coesel S."/>
            <person name="De Martino A."/>
            <person name="Detter J.C."/>
            <person name="Durkin C."/>
            <person name="Falciatore A."/>
            <person name="Fournet J."/>
            <person name="Haruta M."/>
            <person name="Huysman M.J."/>
            <person name="Jenkins B.D."/>
            <person name="Jiroutova K."/>
            <person name="Jorgensen R.E."/>
            <person name="Joubert Y."/>
            <person name="Kaplan A."/>
            <person name="Kroger N."/>
            <person name="Kroth P.G."/>
            <person name="La Roche J."/>
            <person name="Lindquist E."/>
            <person name="Lommer M."/>
            <person name="Martin-Jezequel V."/>
            <person name="Lopez P.J."/>
            <person name="Lucas S."/>
            <person name="Mangogna M."/>
            <person name="McGinnis K."/>
            <person name="Medlin L.K."/>
            <person name="Montsant A."/>
            <person name="Oudot-Le Secq M.P."/>
            <person name="Napoli C."/>
            <person name="Obornik M."/>
            <person name="Parker M.S."/>
            <person name="Petit J.L."/>
            <person name="Porcel B.M."/>
            <person name="Poulsen N."/>
            <person name="Robison M."/>
            <person name="Rychlewski L."/>
            <person name="Rynearson T.A."/>
            <person name="Schmutz J."/>
            <person name="Shapiro H."/>
            <person name="Siaut M."/>
            <person name="Stanley M."/>
            <person name="Sussman M.R."/>
            <person name="Taylor A.R."/>
            <person name="Vardi A."/>
            <person name="von Dassow P."/>
            <person name="Vyverman W."/>
            <person name="Willis A."/>
            <person name="Wyrwicz L.S."/>
            <person name="Rokhsar D.S."/>
            <person name="Weissenbach J."/>
            <person name="Armbrust E.V."/>
            <person name="Green B.R."/>
            <person name="Van de Peer Y."/>
            <person name="Grigoriev I.V."/>
        </authorList>
    </citation>
    <scope>NUCLEOTIDE SEQUENCE [LARGE SCALE GENOMIC DNA]</scope>
    <source>
        <strain evidence="2 3">CCMP1335</strain>
    </source>
</reference>
<dbReference type="RefSeq" id="XP_002292219.1">
    <property type="nucleotide sequence ID" value="XM_002292183.1"/>
</dbReference>
<sequence length="654" mass="73066">MDNFDNADQQRRNMDFDARFNINQQLQQPQQQQQNKHPNLQPLWHQWKTTDDSHKLKTNQFLLENASRLDDAIIELSMYASILSEDNSDDANHNNNKRIQRLEALQHIQQTIIPLLYISADTLRNAGMTLAPMPGTKPLHKRQEANRRRELNLGVGADARRRRLEKRTTLQMIEAFVAKSEVDLSKIGTRAKRRDAVVDTGGVAHIAAAASSTTTESAVEKPTTTTIDPQPKKLTIRLPPPRNGQYYTKPEAVYAIRLFPKNTMERGNAVKAMMANGLVPASARTLQRFVLMAENGQTVPNTKWSKGRPRTSDEYDGEEPPFKPWDSSEGTEMISLEVCPDSDKTKNKEAVRNEKGEEIVEVNGIVTNTKTKYSVFRLRVSPGRLGISVDFKEGRSGAFVSAIDSNCAFKDKICVGDIIMESNDKKVTRVQDLSEDAGVTRILAIVRPAAKGPKTKKGGKSTGKLSACKKSASGKHDTPTERRGRKKQSEEDVANFEIPVPANGTTYTQPEAVTIIKQYKKSSAQRSLAMKAMIARSYVPHSIRSLHRLLKREEEGQPVLDVAWNELGQPSFLKDADIDAIVERIKEQNSKISGGDVEAMVIEAARAKRRRVSSAGEGDDAGEERRKISTASLKNYVAIFKSKLPDFYWEGEES</sequence>
<accession>B8C7Z2</accession>
<keyword evidence="3" id="KW-1185">Reference proteome</keyword>
<feature type="region of interest" description="Disordered" evidence="1">
    <location>
        <begin position="450"/>
        <end position="493"/>
    </location>
</feature>
<dbReference type="InParanoid" id="B8C7Z2"/>
<dbReference type="Proteomes" id="UP000001449">
    <property type="component" value="Chromosome 9"/>
</dbReference>
<dbReference type="KEGG" id="tps:THAPSDRAFT_23946"/>
<dbReference type="GeneID" id="7449296"/>
<organism evidence="2 3">
    <name type="scientific">Thalassiosira pseudonana</name>
    <name type="common">Marine diatom</name>
    <name type="synonym">Cyclotella nana</name>
    <dbReference type="NCBI Taxonomy" id="35128"/>
    <lineage>
        <taxon>Eukaryota</taxon>
        <taxon>Sar</taxon>
        <taxon>Stramenopiles</taxon>
        <taxon>Ochrophyta</taxon>
        <taxon>Bacillariophyta</taxon>
        <taxon>Coscinodiscophyceae</taxon>
        <taxon>Thalassiosirophycidae</taxon>
        <taxon>Thalassiosirales</taxon>
        <taxon>Thalassiosiraceae</taxon>
        <taxon>Thalassiosira</taxon>
    </lineage>
</organism>
<name>B8C7Z2_THAPS</name>
<dbReference type="AlphaFoldDB" id="B8C7Z2"/>
<dbReference type="Gene3D" id="2.30.42.10">
    <property type="match status" value="1"/>
</dbReference>
<feature type="region of interest" description="Disordered" evidence="1">
    <location>
        <begin position="214"/>
        <end position="242"/>
    </location>
</feature>
<protein>
    <recommendedName>
        <fullName evidence="4">PDZ domain-containing protein</fullName>
    </recommendedName>
</protein>
<dbReference type="eggNOG" id="ENOG502QYXH">
    <property type="taxonomic scope" value="Eukaryota"/>
</dbReference>
<gene>
    <name evidence="2" type="ORF">THAPSDRAFT_23946</name>
</gene>
<dbReference type="PaxDb" id="35128-Thaps23946"/>